<organism evidence="2 3">
    <name type="scientific">Natranaerobius trueperi</name>
    <dbReference type="NCBI Taxonomy" id="759412"/>
    <lineage>
        <taxon>Bacteria</taxon>
        <taxon>Bacillati</taxon>
        <taxon>Bacillota</taxon>
        <taxon>Clostridia</taxon>
        <taxon>Natranaerobiales</taxon>
        <taxon>Natranaerobiaceae</taxon>
        <taxon>Natranaerobius</taxon>
    </lineage>
</organism>
<evidence type="ECO:0000256" key="1">
    <source>
        <dbReference type="PROSITE-ProRule" id="PRU00182"/>
    </source>
</evidence>
<name>A0A226BZB6_9FIRM</name>
<dbReference type="Gene3D" id="3.10.290.10">
    <property type="entry name" value="RNA-binding S4 domain"/>
    <property type="match status" value="1"/>
</dbReference>
<proteinExistence type="predicted"/>
<protein>
    <submittedName>
        <fullName evidence="2">RNA-binding protein</fullName>
    </submittedName>
</protein>
<accession>A0A226BZB6</accession>
<keyword evidence="3" id="KW-1185">Reference proteome</keyword>
<keyword evidence="1" id="KW-0694">RNA-binding</keyword>
<sequence>MDSKNVSIETEYITLGQLLKYTNLVSTGGEVKHLIESNRILINGNETNKRGKKIYPGDEIIINNNLSVKVDKN</sequence>
<reference evidence="2 3" key="1">
    <citation type="submission" date="2017-06" db="EMBL/GenBank/DDBJ databases">
        <title>Draft Genome Sequence of Natranaerobius trueperi halophilic, alkalithermophilic bacteria from soda lakes.</title>
        <authorList>
            <person name="Zhao B."/>
        </authorList>
    </citation>
    <scope>NUCLEOTIDE SEQUENCE [LARGE SCALE GENOMIC DNA]</scope>
    <source>
        <strain evidence="2 3">DSM 18760</strain>
    </source>
</reference>
<dbReference type="SUPFAM" id="SSF55174">
    <property type="entry name" value="Alpha-L RNA-binding motif"/>
    <property type="match status" value="1"/>
</dbReference>
<dbReference type="InterPro" id="IPR036986">
    <property type="entry name" value="S4_RNA-bd_sf"/>
</dbReference>
<dbReference type="Proteomes" id="UP000214588">
    <property type="component" value="Unassembled WGS sequence"/>
</dbReference>
<dbReference type="AlphaFoldDB" id="A0A226BZB6"/>
<dbReference type="CDD" id="cd00165">
    <property type="entry name" value="S4"/>
    <property type="match status" value="1"/>
</dbReference>
<evidence type="ECO:0000313" key="2">
    <source>
        <dbReference type="EMBL" id="OWZ83470.1"/>
    </source>
</evidence>
<dbReference type="EMBL" id="NIQC01000017">
    <property type="protein sequence ID" value="OWZ83470.1"/>
    <property type="molecule type" value="Genomic_DNA"/>
</dbReference>
<gene>
    <name evidence="2" type="ORF">CDO51_08195</name>
</gene>
<dbReference type="Pfam" id="PF13275">
    <property type="entry name" value="S4_2"/>
    <property type="match status" value="1"/>
</dbReference>
<dbReference type="PROSITE" id="PS50889">
    <property type="entry name" value="S4"/>
    <property type="match status" value="1"/>
</dbReference>
<evidence type="ECO:0000313" key="3">
    <source>
        <dbReference type="Proteomes" id="UP000214588"/>
    </source>
</evidence>
<dbReference type="RefSeq" id="WP_089023796.1">
    <property type="nucleotide sequence ID" value="NZ_NIQC01000017.1"/>
</dbReference>
<dbReference type="GO" id="GO:0003723">
    <property type="term" value="F:RNA binding"/>
    <property type="evidence" value="ECO:0007669"/>
    <property type="project" value="UniProtKB-KW"/>
</dbReference>
<dbReference type="OrthoDB" id="9811532at2"/>
<comment type="caution">
    <text evidence="2">The sequence shown here is derived from an EMBL/GenBank/DDBJ whole genome shotgun (WGS) entry which is preliminary data.</text>
</comment>